<name>A9TMF3_PHYPA</name>
<dbReference type="HOGENOM" id="CLU_2088914_0_0_1"/>
<dbReference type="AlphaFoldDB" id="A9TMF3"/>
<accession>A9TMF3</accession>
<gene>
    <name evidence="1" type="ORF">PHYPADRAFT_94646</name>
</gene>
<protein>
    <submittedName>
        <fullName evidence="1">Predicted protein</fullName>
    </submittedName>
</protein>
<organism>
    <name type="scientific">Physcomitrium patens</name>
    <name type="common">Spreading-leaved earth moss</name>
    <name type="synonym">Physcomitrella patens</name>
    <dbReference type="NCBI Taxonomy" id="3218"/>
    <lineage>
        <taxon>Eukaryota</taxon>
        <taxon>Viridiplantae</taxon>
        <taxon>Streptophyta</taxon>
        <taxon>Embryophyta</taxon>
        <taxon>Bryophyta</taxon>
        <taxon>Bryophytina</taxon>
        <taxon>Bryopsida</taxon>
        <taxon>Funariidae</taxon>
        <taxon>Funariales</taxon>
        <taxon>Funariaceae</taxon>
        <taxon>Physcomitrium</taxon>
    </lineage>
</organism>
<reference evidence="1" key="1">
    <citation type="journal article" date="2008" name="Science">
        <title>The Physcomitrella genome reveals evolutionary insights into the conquest of land by plants.</title>
        <authorList>
            <person name="Rensing S."/>
            <person name="Lang D."/>
            <person name="Zimmer A."/>
            <person name="Terry A."/>
            <person name="Salamov A."/>
            <person name="Shapiro H."/>
            <person name="Nishiyama T."/>
            <person name="Perroud P.-F."/>
            <person name="Lindquist E."/>
            <person name="Kamisugi Y."/>
            <person name="Tanahashi T."/>
            <person name="Sakakibara K."/>
            <person name="Fujita T."/>
            <person name="Oishi K."/>
            <person name="Shin-I T."/>
            <person name="Kuroki Y."/>
            <person name="Toyoda A."/>
            <person name="Suzuki Y."/>
            <person name="Hashimoto A."/>
            <person name="Yamaguchi K."/>
            <person name="Sugano A."/>
            <person name="Kohara Y."/>
            <person name="Fujiyama A."/>
            <person name="Anterola A."/>
            <person name="Aoki S."/>
            <person name="Ashton N."/>
            <person name="Barbazuk W.B."/>
            <person name="Barker E."/>
            <person name="Bennetzen J."/>
            <person name="Bezanilla M."/>
            <person name="Blankenship R."/>
            <person name="Cho S.H."/>
            <person name="Dutcher S."/>
            <person name="Estelle M."/>
            <person name="Fawcett J.A."/>
            <person name="Gundlach H."/>
            <person name="Hanada K."/>
            <person name="Heyl A."/>
            <person name="Hicks K.A."/>
            <person name="Hugh J."/>
            <person name="Lohr M."/>
            <person name="Mayer K."/>
            <person name="Melkozernov A."/>
            <person name="Murata T."/>
            <person name="Nelson D."/>
            <person name="Pils B."/>
            <person name="Prigge M."/>
            <person name="Reiss B."/>
            <person name="Renner T."/>
            <person name="Rombauts S."/>
            <person name="Rushton P."/>
            <person name="Sanderfoot A."/>
            <person name="Schween G."/>
            <person name="Shiu S.-H."/>
            <person name="Stueber K."/>
            <person name="Theodoulou F.L."/>
            <person name="Tu H."/>
            <person name="Van de Peer Y."/>
            <person name="Verrier P.J."/>
            <person name="Waters E."/>
            <person name="Wood A."/>
            <person name="Yang L."/>
            <person name="Cove D."/>
            <person name="Cuming A."/>
            <person name="Hasebe M."/>
            <person name="Lucas S."/>
            <person name="Mishler D.B."/>
            <person name="Reski R."/>
            <person name="Grigoriev I."/>
            <person name="Quatrano R.S."/>
            <person name="Boore J.L."/>
        </authorList>
    </citation>
    <scope>NUCLEOTIDE SEQUENCE [LARGE SCALE GENOMIC DNA]</scope>
</reference>
<sequence length="117" mass="12130">MRTSSPLATLHFGVMTSRAERGSEWALGGSEICAVTVATIVCCVVAEDALGVANDEVGANKVTVHEPQIPVSAAMRLTAPLNQRRLRGPGESGVNLVGLLARWGCGGVDTCAGSRLR</sequence>
<dbReference type="EMBL" id="DS545154">
    <property type="protein sequence ID" value="EDQ55381.1"/>
    <property type="molecule type" value="Genomic_DNA"/>
</dbReference>
<proteinExistence type="predicted"/>
<evidence type="ECO:0000313" key="1">
    <source>
        <dbReference type="EMBL" id="EDQ55381.1"/>
    </source>
</evidence>